<dbReference type="InterPro" id="IPR042186">
    <property type="entry name" value="FimD_plug_dom"/>
</dbReference>
<name>A0A928VN92_9CYAN</name>
<organism evidence="2 3">
    <name type="scientific">Romeriopsis navalis LEGE 11480</name>
    <dbReference type="NCBI Taxonomy" id="2777977"/>
    <lineage>
        <taxon>Bacteria</taxon>
        <taxon>Bacillati</taxon>
        <taxon>Cyanobacteriota</taxon>
        <taxon>Cyanophyceae</taxon>
        <taxon>Leptolyngbyales</taxon>
        <taxon>Leptolyngbyaceae</taxon>
        <taxon>Romeriopsis</taxon>
        <taxon>Romeriopsis navalis</taxon>
    </lineage>
</organism>
<protein>
    <submittedName>
        <fullName evidence="2">Fimbria/pilus outer membrane usher protein</fullName>
    </submittedName>
</protein>
<dbReference type="PANTHER" id="PTHR30451">
    <property type="entry name" value="OUTER MEMBRANE USHER PROTEIN"/>
    <property type="match status" value="1"/>
</dbReference>
<dbReference type="PANTHER" id="PTHR30451:SF5">
    <property type="entry name" value="SLR0019 PROTEIN"/>
    <property type="match status" value="1"/>
</dbReference>
<evidence type="ECO:0000256" key="1">
    <source>
        <dbReference type="SAM" id="MobiDB-lite"/>
    </source>
</evidence>
<comment type="caution">
    <text evidence="2">The sequence shown here is derived from an EMBL/GenBank/DDBJ whole genome shotgun (WGS) entry which is preliminary data.</text>
</comment>
<feature type="compositionally biased region" description="Polar residues" evidence="1">
    <location>
        <begin position="116"/>
        <end position="134"/>
    </location>
</feature>
<keyword evidence="3" id="KW-1185">Reference proteome</keyword>
<evidence type="ECO:0000313" key="2">
    <source>
        <dbReference type="EMBL" id="MBE9029816.1"/>
    </source>
</evidence>
<dbReference type="GO" id="GO:0015473">
    <property type="term" value="F:fimbrial usher porin activity"/>
    <property type="evidence" value="ECO:0007669"/>
    <property type="project" value="InterPro"/>
</dbReference>
<gene>
    <name evidence="2" type="ORF">IQ266_08755</name>
</gene>
<dbReference type="AlphaFoldDB" id="A0A928VN92"/>
<proteinExistence type="predicted"/>
<dbReference type="Gene3D" id="2.60.40.2610">
    <property type="entry name" value="Outer membrane usher protein FimD, plug domain"/>
    <property type="match status" value="1"/>
</dbReference>
<dbReference type="Proteomes" id="UP000625316">
    <property type="component" value="Unassembled WGS sequence"/>
</dbReference>
<dbReference type="Pfam" id="PF00577">
    <property type="entry name" value="Usher"/>
    <property type="match status" value="1"/>
</dbReference>
<dbReference type="EMBL" id="JADEXQ010000022">
    <property type="protein sequence ID" value="MBE9029816.1"/>
    <property type="molecule type" value="Genomic_DNA"/>
</dbReference>
<feature type="region of interest" description="Disordered" evidence="1">
    <location>
        <begin position="107"/>
        <end position="134"/>
    </location>
</feature>
<dbReference type="InterPro" id="IPR000015">
    <property type="entry name" value="Fimb_usher"/>
</dbReference>
<evidence type="ECO:0000313" key="3">
    <source>
        <dbReference type="Proteomes" id="UP000625316"/>
    </source>
</evidence>
<dbReference type="Gene3D" id="2.60.40.3110">
    <property type="match status" value="1"/>
</dbReference>
<dbReference type="GO" id="GO:0016020">
    <property type="term" value="C:membrane"/>
    <property type="evidence" value="ECO:0007669"/>
    <property type="project" value="InterPro"/>
</dbReference>
<dbReference type="RefSeq" id="WP_264324633.1">
    <property type="nucleotide sequence ID" value="NZ_JADEXQ010000022.1"/>
</dbReference>
<sequence length="944" mass="103638">MLVPHASLPPRHYTPIVASQPAPKIAQRRRQQSQANRLAKQFVAKTIATNQTETAIAPPENIPTTPNRAQAADKAILTPSTPAKSGQNPNVIASPGPATKVAIQTPTVQPTTQPQSDNQQLANPTSNAITEPSQAATKQAALFQKIFGGGRATSRTNVMVPWWVNDQPQGNILVTLRPGQAFAVKFVAKDFLAASTNFVRPDIQAKLAQAVEQNGFLSSEALRQLGLEVIFDNQRLELRIQVPPAQRKTQRSNLGKAQSENFKDALKPSNVSGYLNIRGNQTFDWLGSSTRASGRQPLQFALDGAINLGGWVLESDAQFTEGNQWERGNIRLLHDDTKRALRYAIGDIAPPATGYQTSPSMLGIAVARNYNLQPDQVTRPINQFQFFLERKSRVDVFNNGELLQTLTLEAGTQDLRDLPLGAGVSDVQLVVTNDLGQVQRLDFATATARNLLAPGLQQFAYSLGVPSEQQNGRFDYDWEQPTLTLAYRWGANPTFTTGSYLQANFQSQLLGWEGYLATPIGLWNWDTAVSHHNSQGTGLAARLRYDFIKLGDNNPTRRTFGFSAEYRGRNFMSLGDTEPKNETWLDLNAYYKQKLFHAVDATIEGRYQLSRTQNNAYRIALGLSHNISNQLSITAKLSHRQLQGGNNDQRIAVNINWRRSSGNQAFRTNSAFSNQASTTHQLDWSYNSPNPIQGLKSNIGFNVNDQGTDINSRLSFPSYRFNLELAHSGSLLRQDSATQKQETQLNFGSAIVFADGHWAFSRPINGSFALVVPHKNLKQQRIGINADGRGGYAAVAKGATAVIPGLPSYQLSTVRLEAPNLPIGLDIGKSSTKLLPGYKTGTLIKVGNDANVFLRGQLRDANGEPISYGSGTIVSQSDSQWKSVTLFTNKTGRFALLGFKPGKYEIQLNVPTQARILFDIPEDANGIYTIDNLKVLASPENASE</sequence>
<reference evidence="2" key="1">
    <citation type="submission" date="2020-10" db="EMBL/GenBank/DDBJ databases">
        <authorList>
            <person name="Castelo-Branco R."/>
            <person name="Eusebio N."/>
            <person name="Adriana R."/>
            <person name="Vieira A."/>
            <person name="Brugerolle De Fraissinette N."/>
            <person name="Rezende De Castro R."/>
            <person name="Schneider M.P."/>
            <person name="Vasconcelos V."/>
            <person name="Leao P.N."/>
        </authorList>
    </citation>
    <scope>NUCLEOTIDE SEQUENCE</scope>
    <source>
        <strain evidence="2">LEGE 11480</strain>
    </source>
</reference>
<feature type="region of interest" description="Disordered" evidence="1">
    <location>
        <begin position="1"/>
        <end position="23"/>
    </location>
</feature>
<dbReference type="GO" id="GO:0009297">
    <property type="term" value="P:pilus assembly"/>
    <property type="evidence" value="ECO:0007669"/>
    <property type="project" value="InterPro"/>
</dbReference>
<accession>A0A928VN92</accession>